<dbReference type="Proteomes" id="UP001479436">
    <property type="component" value="Unassembled WGS sequence"/>
</dbReference>
<feature type="compositionally biased region" description="Polar residues" evidence="1">
    <location>
        <begin position="42"/>
        <end position="51"/>
    </location>
</feature>
<organism evidence="3 4">
    <name type="scientific">Basidiobolus ranarum</name>
    <dbReference type="NCBI Taxonomy" id="34480"/>
    <lineage>
        <taxon>Eukaryota</taxon>
        <taxon>Fungi</taxon>
        <taxon>Fungi incertae sedis</taxon>
        <taxon>Zoopagomycota</taxon>
        <taxon>Entomophthoromycotina</taxon>
        <taxon>Basidiobolomycetes</taxon>
        <taxon>Basidiobolales</taxon>
        <taxon>Basidiobolaceae</taxon>
        <taxon>Basidiobolus</taxon>
    </lineage>
</organism>
<evidence type="ECO:0000313" key="4">
    <source>
        <dbReference type="Proteomes" id="UP001479436"/>
    </source>
</evidence>
<feature type="signal peptide" evidence="2">
    <location>
        <begin position="1"/>
        <end position="21"/>
    </location>
</feature>
<reference evidence="3 4" key="1">
    <citation type="submission" date="2023-04" db="EMBL/GenBank/DDBJ databases">
        <title>Genome of Basidiobolus ranarum AG-B5.</title>
        <authorList>
            <person name="Stajich J.E."/>
            <person name="Carter-House D."/>
            <person name="Gryganskyi A."/>
        </authorList>
    </citation>
    <scope>NUCLEOTIDE SEQUENCE [LARGE SCALE GENOMIC DNA]</scope>
    <source>
        <strain evidence="3 4">AG-B5</strain>
    </source>
</reference>
<feature type="region of interest" description="Disordered" evidence="1">
    <location>
        <begin position="39"/>
        <end position="80"/>
    </location>
</feature>
<dbReference type="EMBL" id="JASJQH010006951">
    <property type="protein sequence ID" value="KAK9722375.1"/>
    <property type="molecule type" value="Genomic_DNA"/>
</dbReference>
<sequence length="313" mass="35418">MNALGVILVSLGLVTRINVTAQEANLNDLDTANFRLAEDSSIPDNNSNPKSWNLRGSYRDNSPTPLNNKYIPPIRPGTGKTIGLNENTSYTFVPSRENEPPIIKRVNGRNVRYVRSGTHQFWTRRVLPSKLSLQRTQHPTLPVSKYAVKTKKPHMMYEYDKDLLTSDGKVFYRRVSGNITRYTQKPSTVTHIKHYSSGGNDQSNSLKHKVATLSKSLVLLFNKLTGLRRGFKTYQRVLANSFKRRDRTIKGILETLNRLVRSNNKRKYYVTKMNGSKPNWSGLTEIDSSSVLGHKLISNSNAKIPSGENKQSI</sequence>
<name>A0ABR2W7N2_9FUNG</name>
<feature type="chain" id="PRO_5046420721" evidence="2">
    <location>
        <begin position="22"/>
        <end position="313"/>
    </location>
</feature>
<evidence type="ECO:0000256" key="2">
    <source>
        <dbReference type="SAM" id="SignalP"/>
    </source>
</evidence>
<comment type="caution">
    <text evidence="3">The sequence shown here is derived from an EMBL/GenBank/DDBJ whole genome shotgun (WGS) entry which is preliminary data.</text>
</comment>
<keyword evidence="2" id="KW-0732">Signal</keyword>
<keyword evidence="4" id="KW-1185">Reference proteome</keyword>
<accession>A0ABR2W7N2</accession>
<proteinExistence type="predicted"/>
<evidence type="ECO:0000256" key="1">
    <source>
        <dbReference type="SAM" id="MobiDB-lite"/>
    </source>
</evidence>
<gene>
    <name evidence="3" type="ORF">K7432_002723</name>
</gene>
<protein>
    <submittedName>
        <fullName evidence="3">Uncharacterized protein</fullName>
    </submittedName>
</protein>
<evidence type="ECO:0000313" key="3">
    <source>
        <dbReference type="EMBL" id="KAK9722375.1"/>
    </source>
</evidence>